<sequence>MMENFNHISNKVYKNLFTTKAYDELKQKSYRDTTLENAMLFNRDALFYVEFVHAVKFGDIGRVVNVLKVWMVMMQSKRMVPKYADAIFKTLGCVASYPEELSLLISWGGLMASRRLTCYKSIRTFGQRSSIMPKAAIGAGHVQQAFNISSLGTSHTVPNISKEVQILTEALEEYKIQEYIIERPTNEYIDPRRDLLGEGSQYPNSHGAYHTFCLDQRTPVNLGIVEPTVANGTSQEDEDE</sequence>
<dbReference type="Pfam" id="PF20231">
    <property type="entry name" value="DUF6589"/>
    <property type="match status" value="1"/>
</dbReference>
<proteinExistence type="predicted"/>
<keyword evidence="3" id="KW-1185">Reference proteome</keyword>
<gene>
    <name evidence="2" type="ORF">BT96DRAFT_937546</name>
</gene>
<dbReference type="Proteomes" id="UP000799118">
    <property type="component" value="Unassembled WGS sequence"/>
</dbReference>
<evidence type="ECO:0000313" key="3">
    <source>
        <dbReference type="Proteomes" id="UP000799118"/>
    </source>
</evidence>
<protein>
    <recommendedName>
        <fullName evidence="1">DUF6589 domain-containing protein</fullName>
    </recommendedName>
</protein>
<accession>A0A6A4HXQ9</accession>
<dbReference type="OrthoDB" id="5424058at2759"/>
<dbReference type="InterPro" id="IPR046496">
    <property type="entry name" value="DUF6589"/>
</dbReference>
<dbReference type="AlphaFoldDB" id="A0A6A4HXQ9"/>
<dbReference type="EMBL" id="ML769440">
    <property type="protein sequence ID" value="KAE9401958.1"/>
    <property type="molecule type" value="Genomic_DNA"/>
</dbReference>
<name>A0A6A4HXQ9_9AGAR</name>
<reference evidence="2" key="1">
    <citation type="journal article" date="2019" name="Environ. Microbiol.">
        <title>Fungal ecological strategies reflected in gene transcription - a case study of two litter decomposers.</title>
        <authorList>
            <person name="Barbi F."/>
            <person name="Kohler A."/>
            <person name="Barry K."/>
            <person name="Baskaran P."/>
            <person name="Daum C."/>
            <person name="Fauchery L."/>
            <person name="Ihrmark K."/>
            <person name="Kuo A."/>
            <person name="LaButti K."/>
            <person name="Lipzen A."/>
            <person name="Morin E."/>
            <person name="Grigoriev I.V."/>
            <person name="Henrissat B."/>
            <person name="Lindahl B."/>
            <person name="Martin F."/>
        </authorList>
    </citation>
    <scope>NUCLEOTIDE SEQUENCE</scope>
    <source>
        <strain evidence="2">JB14</strain>
    </source>
</reference>
<feature type="domain" description="DUF6589" evidence="1">
    <location>
        <begin position="3"/>
        <end position="104"/>
    </location>
</feature>
<evidence type="ECO:0000313" key="2">
    <source>
        <dbReference type="EMBL" id="KAE9401958.1"/>
    </source>
</evidence>
<evidence type="ECO:0000259" key="1">
    <source>
        <dbReference type="Pfam" id="PF20231"/>
    </source>
</evidence>
<organism evidence="2 3">
    <name type="scientific">Gymnopus androsaceus JB14</name>
    <dbReference type="NCBI Taxonomy" id="1447944"/>
    <lineage>
        <taxon>Eukaryota</taxon>
        <taxon>Fungi</taxon>
        <taxon>Dikarya</taxon>
        <taxon>Basidiomycota</taxon>
        <taxon>Agaricomycotina</taxon>
        <taxon>Agaricomycetes</taxon>
        <taxon>Agaricomycetidae</taxon>
        <taxon>Agaricales</taxon>
        <taxon>Marasmiineae</taxon>
        <taxon>Omphalotaceae</taxon>
        <taxon>Gymnopus</taxon>
    </lineage>
</organism>